<dbReference type="EMBL" id="UOGH01000062">
    <property type="protein sequence ID" value="VAX27788.1"/>
    <property type="molecule type" value="Genomic_DNA"/>
</dbReference>
<accession>A0A3B1CUY1</accession>
<sequence length="28" mass="3468">YQEIREVRYPFSDREILREAIRGLTIED</sequence>
<gene>
    <name evidence="1" type="ORF">MNBD_NITROSPIRAE02-1704</name>
</gene>
<evidence type="ECO:0000313" key="1">
    <source>
        <dbReference type="EMBL" id="VAX27788.1"/>
    </source>
</evidence>
<name>A0A3B1CUY1_9ZZZZ</name>
<feature type="non-terminal residue" evidence="1">
    <location>
        <position position="1"/>
    </location>
</feature>
<proteinExistence type="predicted"/>
<dbReference type="AlphaFoldDB" id="A0A3B1CUY1"/>
<reference evidence="1" key="1">
    <citation type="submission" date="2018-06" db="EMBL/GenBank/DDBJ databases">
        <authorList>
            <person name="Zhirakovskaya E."/>
        </authorList>
    </citation>
    <scope>NUCLEOTIDE SEQUENCE</scope>
</reference>
<protein>
    <submittedName>
        <fullName evidence="1">Uncharacterized protein</fullName>
    </submittedName>
</protein>
<organism evidence="1">
    <name type="scientific">hydrothermal vent metagenome</name>
    <dbReference type="NCBI Taxonomy" id="652676"/>
    <lineage>
        <taxon>unclassified sequences</taxon>
        <taxon>metagenomes</taxon>
        <taxon>ecological metagenomes</taxon>
    </lineage>
</organism>